<evidence type="ECO:0000256" key="1">
    <source>
        <dbReference type="SAM" id="Phobius"/>
    </source>
</evidence>
<gene>
    <name evidence="4" type="ORF">RAE19_17075</name>
</gene>
<organism evidence="4 5">
    <name type="scientific">Rhodoferax potami</name>
    <dbReference type="NCBI Taxonomy" id="3068338"/>
    <lineage>
        <taxon>Bacteria</taxon>
        <taxon>Pseudomonadati</taxon>
        <taxon>Pseudomonadota</taxon>
        <taxon>Betaproteobacteria</taxon>
        <taxon>Burkholderiales</taxon>
        <taxon>Comamonadaceae</taxon>
        <taxon>Rhodoferax</taxon>
    </lineage>
</organism>
<feature type="transmembrane region" description="Helical" evidence="1">
    <location>
        <begin position="122"/>
        <end position="145"/>
    </location>
</feature>
<dbReference type="Pfam" id="PF07331">
    <property type="entry name" value="TctB"/>
    <property type="match status" value="1"/>
</dbReference>
<keyword evidence="1" id="KW-0812">Transmembrane</keyword>
<proteinExistence type="predicted"/>
<evidence type="ECO:0000256" key="2">
    <source>
        <dbReference type="SAM" id="SignalP"/>
    </source>
</evidence>
<dbReference type="EMBL" id="JAVBIK010000001">
    <property type="protein sequence ID" value="MDT7520399.1"/>
    <property type="molecule type" value="Genomic_DNA"/>
</dbReference>
<feature type="transmembrane region" description="Helical" evidence="1">
    <location>
        <begin position="67"/>
        <end position="85"/>
    </location>
</feature>
<feature type="domain" description="DUF1468" evidence="3">
    <location>
        <begin position="5"/>
        <end position="137"/>
    </location>
</feature>
<evidence type="ECO:0000313" key="5">
    <source>
        <dbReference type="Proteomes" id="UP001321700"/>
    </source>
</evidence>
<feature type="chain" id="PRO_5046589891" evidence="2">
    <location>
        <begin position="21"/>
        <end position="148"/>
    </location>
</feature>
<dbReference type="Proteomes" id="UP001321700">
    <property type="component" value="Unassembled WGS sequence"/>
</dbReference>
<protein>
    <submittedName>
        <fullName evidence="4">Tripartite tricarboxylate transporter TctB family protein</fullName>
    </submittedName>
</protein>
<feature type="transmembrane region" description="Helical" evidence="1">
    <location>
        <begin position="36"/>
        <end position="55"/>
    </location>
</feature>
<keyword evidence="1" id="KW-0472">Membrane</keyword>
<keyword evidence="1" id="KW-1133">Transmembrane helix</keyword>
<evidence type="ECO:0000259" key="3">
    <source>
        <dbReference type="Pfam" id="PF07331"/>
    </source>
</evidence>
<reference evidence="4 5" key="1">
    <citation type="submission" date="2023-08" db="EMBL/GenBank/DDBJ databases">
        <title>Rhodoferax potami sp. nov. and Rhodoferax mekongensis sp. nov., isolated from the Mekong River in Thailand.</title>
        <authorList>
            <person name="Kitikhun S."/>
            <person name="Charoenyingcharoen P."/>
            <person name="Siriarchawattana P."/>
            <person name="Likhitrattanapisal S."/>
            <person name="Nilsakha T."/>
            <person name="Chanpet A."/>
            <person name="Rattanawaree P."/>
            <person name="Ingsriswang S."/>
        </authorList>
    </citation>
    <scope>NUCLEOTIDE SEQUENCE [LARGE SCALE GENOMIC DNA]</scope>
    <source>
        <strain evidence="4 5">TBRC 17660</strain>
    </source>
</reference>
<keyword evidence="5" id="KW-1185">Reference proteome</keyword>
<feature type="transmembrane region" description="Helical" evidence="1">
    <location>
        <begin position="91"/>
        <end position="110"/>
    </location>
</feature>
<evidence type="ECO:0000313" key="4">
    <source>
        <dbReference type="EMBL" id="MDT7520399.1"/>
    </source>
</evidence>
<dbReference type="RefSeq" id="WP_313876000.1">
    <property type="nucleotide sequence ID" value="NZ_JAVBIK010000001.1"/>
</dbReference>
<sequence length="148" mass="15146">MSDRLLGAVCIVASAAMAWAAQDYAAAISYEPVGPRAFPLLLSACMSLCGLWLVLRPAQGAGAFRGVPWTATALCAGAVLAYAILFQWMGFALATALMALPVGMAFGGSWRQSLAGGAGLGVALYLLFDKLLDVVLPIGPITALLGGN</sequence>
<comment type="caution">
    <text evidence="4">The sequence shown here is derived from an EMBL/GenBank/DDBJ whole genome shotgun (WGS) entry which is preliminary data.</text>
</comment>
<keyword evidence="2" id="KW-0732">Signal</keyword>
<accession>A0ABU3KRJ2</accession>
<feature type="signal peptide" evidence="2">
    <location>
        <begin position="1"/>
        <end position="20"/>
    </location>
</feature>
<dbReference type="InterPro" id="IPR009936">
    <property type="entry name" value="DUF1468"/>
</dbReference>
<name>A0ABU3KRJ2_9BURK</name>